<evidence type="ECO:0000313" key="2">
    <source>
        <dbReference type="EMBL" id="MBB4887839.1"/>
    </source>
</evidence>
<proteinExistence type="predicted"/>
<dbReference type="PANTHER" id="PTHR37318:SF1">
    <property type="entry name" value="BSL7504 PROTEIN"/>
    <property type="match status" value="1"/>
</dbReference>
<sequence length="101" mass="10593">MAFDEIIHPTNRLQICASLASVDALEFSVVRDTLGVSDSVLSKQVKVLQTAGYVAVKKAPLKSRTHTWLSLTPAGREALAGHLAELRRIADLAGGAAGAGL</sequence>
<feature type="domain" description="Winged helix DNA-binding" evidence="1">
    <location>
        <begin position="12"/>
        <end position="89"/>
    </location>
</feature>
<accession>A0A7W7PFA0</accession>
<evidence type="ECO:0000313" key="3">
    <source>
        <dbReference type="Proteomes" id="UP000556436"/>
    </source>
</evidence>
<dbReference type="RefSeq" id="WP_184734977.1">
    <property type="nucleotide sequence ID" value="NZ_BMRW01000019.1"/>
</dbReference>
<dbReference type="Pfam" id="PF13601">
    <property type="entry name" value="HTH_34"/>
    <property type="match status" value="1"/>
</dbReference>
<gene>
    <name evidence="2" type="ORF">FHS38_003893</name>
</gene>
<organism evidence="2 3">
    <name type="scientific">Streptomyces netropsis</name>
    <name type="common">Streptoverticillium netropsis</name>
    <dbReference type="NCBI Taxonomy" id="55404"/>
    <lineage>
        <taxon>Bacteria</taxon>
        <taxon>Bacillati</taxon>
        <taxon>Actinomycetota</taxon>
        <taxon>Actinomycetes</taxon>
        <taxon>Kitasatosporales</taxon>
        <taxon>Streptomycetaceae</taxon>
        <taxon>Streptomyces</taxon>
    </lineage>
</organism>
<comment type="caution">
    <text evidence="2">The sequence shown here is derived from an EMBL/GenBank/DDBJ whole genome shotgun (WGS) entry which is preliminary data.</text>
</comment>
<name>A0A7W7PFA0_STRNE</name>
<dbReference type="Proteomes" id="UP000556436">
    <property type="component" value="Unassembled WGS sequence"/>
</dbReference>
<dbReference type="InterPro" id="IPR036390">
    <property type="entry name" value="WH_DNA-bd_sf"/>
</dbReference>
<dbReference type="EMBL" id="JACHJG010000007">
    <property type="protein sequence ID" value="MBB4887839.1"/>
    <property type="molecule type" value="Genomic_DNA"/>
</dbReference>
<keyword evidence="3" id="KW-1185">Reference proteome</keyword>
<reference evidence="2 3" key="1">
    <citation type="submission" date="2020-08" db="EMBL/GenBank/DDBJ databases">
        <title>Genomic Encyclopedia of Type Strains, Phase III (KMG-III): the genomes of soil and plant-associated and newly described type strains.</title>
        <authorList>
            <person name="Whitman W."/>
        </authorList>
    </citation>
    <scope>NUCLEOTIDE SEQUENCE [LARGE SCALE GENOMIC DNA]</scope>
    <source>
        <strain evidence="2 3">CECT 3265</strain>
    </source>
</reference>
<keyword evidence="2" id="KW-0238">DNA-binding</keyword>
<dbReference type="InterPro" id="IPR027395">
    <property type="entry name" value="WH_DNA-bd_dom"/>
</dbReference>
<dbReference type="InterPro" id="IPR036388">
    <property type="entry name" value="WH-like_DNA-bd_sf"/>
</dbReference>
<dbReference type="GO" id="GO:0003677">
    <property type="term" value="F:DNA binding"/>
    <property type="evidence" value="ECO:0007669"/>
    <property type="project" value="UniProtKB-KW"/>
</dbReference>
<dbReference type="AlphaFoldDB" id="A0A7W7PFA0"/>
<dbReference type="SUPFAM" id="SSF46785">
    <property type="entry name" value="Winged helix' DNA-binding domain"/>
    <property type="match status" value="1"/>
</dbReference>
<dbReference type="Gene3D" id="1.10.10.10">
    <property type="entry name" value="Winged helix-like DNA-binding domain superfamily/Winged helix DNA-binding domain"/>
    <property type="match status" value="1"/>
</dbReference>
<evidence type="ECO:0000259" key="1">
    <source>
        <dbReference type="Pfam" id="PF13601"/>
    </source>
</evidence>
<protein>
    <submittedName>
        <fullName evidence="2">DNA-binding MarR family transcriptional regulator</fullName>
    </submittedName>
</protein>
<dbReference type="PANTHER" id="PTHR37318">
    <property type="entry name" value="BSL7504 PROTEIN"/>
    <property type="match status" value="1"/>
</dbReference>